<proteinExistence type="predicted"/>
<dbReference type="EMBL" id="JACBAF010002226">
    <property type="protein sequence ID" value="KAF7162591.1"/>
    <property type="molecule type" value="Genomic_DNA"/>
</dbReference>
<protein>
    <submittedName>
        <fullName evidence="1">Uncharacterized protein</fullName>
    </submittedName>
</protein>
<reference evidence="1" key="1">
    <citation type="submission" date="2020-06" db="EMBL/GenBank/DDBJ databases">
        <title>Draft genome sequences of strains closely related to Aspergillus parafelis and Aspergillus hiratsukae.</title>
        <authorList>
            <person name="Dos Santos R.A.C."/>
            <person name="Rivero-Menendez O."/>
            <person name="Steenwyk J.L."/>
            <person name="Mead M.E."/>
            <person name="Goldman G.H."/>
            <person name="Alastruey-Izquierdo A."/>
            <person name="Rokas A."/>
        </authorList>
    </citation>
    <scope>NUCLEOTIDE SEQUENCE</scope>
    <source>
        <strain evidence="1">CNM-CM6106</strain>
    </source>
</reference>
<organism evidence="1 2">
    <name type="scientific">Aspergillus hiratsukae</name>
    <dbReference type="NCBI Taxonomy" id="1194566"/>
    <lineage>
        <taxon>Eukaryota</taxon>
        <taxon>Fungi</taxon>
        <taxon>Dikarya</taxon>
        <taxon>Ascomycota</taxon>
        <taxon>Pezizomycotina</taxon>
        <taxon>Eurotiomycetes</taxon>
        <taxon>Eurotiomycetidae</taxon>
        <taxon>Eurotiales</taxon>
        <taxon>Aspergillaceae</taxon>
        <taxon>Aspergillus</taxon>
        <taxon>Aspergillus subgen. Fumigati</taxon>
    </lineage>
</organism>
<evidence type="ECO:0000313" key="2">
    <source>
        <dbReference type="Proteomes" id="UP000662466"/>
    </source>
</evidence>
<dbReference type="AlphaFoldDB" id="A0A8H6PZ02"/>
<dbReference type="Proteomes" id="UP000662466">
    <property type="component" value="Unassembled WGS sequence"/>
</dbReference>
<gene>
    <name evidence="1" type="ORF">CNMCM6106_009461</name>
</gene>
<sequence>MLQYRQAPSVKPVIDVLDGENKLWDLTEIWYQILKLHCAPEDGFIIKALPEAASPETPETYGLHSMTVTGPGQEGFSTFFAIVCSTAVYRDKTSVRLRAANELRRLLAEIYHTRVTNGQYTPLRGAVAVGQSVQFFNWGEDGVLRMFPFGAHPFDIKDDHFAVQGCLDIVVQHH</sequence>
<evidence type="ECO:0000313" key="1">
    <source>
        <dbReference type="EMBL" id="KAF7162591.1"/>
    </source>
</evidence>
<accession>A0A8H6PZ02</accession>
<name>A0A8H6PZ02_9EURO</name>
<comment type="caution">
    <text evidence="1">The sequence shown here is derived from an EMBL/GenBank/DDBJ whole genome shotgun (WGS) entry which is preliminary data.</text>
</comment>